<evidence type="ECO:0008006" key="3">
    <source>
        <dbReference type="Google" id="ProtNLM"/>
    </source>
</evidence>
<sequence>MTVRNSTAYKPLNQDKAKANSTKDLYQPSVCGIGYIGFGDFKATSGNQKTTLYSIWYSMIQRCYLKRPRYAHYADCTVCDEWHNFQNFARWAVANGFQKGLNLDKDLLIKGNKIYSPKTCLFLPASLNTLLINCKKRRGQLPVGVDYRPERGKYRARLNKNKKLVCVGYFKTPIEAFNAYKEAKESHIRCLAEKWKNSISNEAYLALINWDIDISD</sequence>
<gene>
    <name evidence="1" type="ORF">ACI2I3_00855</name>
</gene>
<evidence type="ECO:0000313" key="2">
    <source>
        <dbReference type="Proteomes" id="UP001620234"/>
    </source>
</evidence>
<evidence type="ECO:0000313" key="1">
    <source>
        <dbReference type="EMBL" id="MFK3999884.1"/>
    </source>
</evidence>
<protein>
    <recommendedName>
        <fullName evidence="3">AP2 domain-containing protein</fullName>
    </recommendedName>
</protein>
<dbReference type="EMBL" id="JBJDPD010000001">
    <property type="protein sequence ID" value="MFK3999884.1"/>
    <property type="molecule type" value="Genomic_DNA"/>
</dbReference>
<dbReference type="InterPro" id="IPR036955">
    <property type="entry name" value="AP2/ERF_dom_sf"/>
</dbReference>
<dbReference type="Proteomes" id="UP001620234">
    <property type="component" value="Unassembled WGS sequence"/>
</dbReference>
<dbReference type="SUPFAM" id="SSF54171">
    <property type="entry name" value="DNA-binding domain"/>
    <property type="match status" value="1"/>
</dbReference>
<dbReference type="Gene3D" id="3.30.730.10">
    <property type="entry name" value="AP2/ERF domain"/>
    <property type="match status" value="1"/>
</dbReference>
<comment type="caution">
    <text evidence="1">The sequence shown here is derived from an EMBL/GenBank/DDBJ whole genome shotgun (WGS) entry which is preliminary data.</text>
</comment>
<organism evidence="1 2">
    <name type="scientific">Psychrobacter namhaensis</name>
    <dbReference type="NCBI Taxonomy" id="292734"/>
    <lineage>
        <taxon>Bacteria</taxon>
        <taxon>Pseudomonadati</taxon>
        <taxon>Pseudomonadota</taxon>
        <taxon>Gammaproteobacteria</taxon>
        <taxon>Moraxellales</taxon>
        <taxon>Moraxellaceae</taxon>
        <taxon>Psychrobacter</taxon>
    </lineage>
</organism>
<name>A0ABW8L852_9GAMM</name>
<proteinExistence type="predicted"/>
<reference evidence="1 2" key="1">
    <citation type="submission" date="2024-11" db="EMBL/GenBank/DDBJ databases">
        <title>The Natural Products Discovery Center: Release of the First 8490 Sequenced Strains for Exploring Actinobacteria Biosynthetic Diversity.</title>
        <authorList>
            <person name="Kalkreuter E."/>
            <person name="Kautsar S.A."/>
            <person name="Yang D."/>
            <person name="Bader C.D."/>
            <person name="Teijaro C.N."/>
            <person name="Fluegel L."/>
            <person name="Davis C.M."/>
            <person name="Simpson J.R."/>
            <person name="Lauterbach L."/>
            <person name="Steele A.D."/>
            <person name="Gui C."/>
            <person name="Meng S."/>
            <person name="Li G."/>
            <person name="Viehrig K."/>
            <person name="Ye F."/>
            <person name="Su P."/>
            <person name="Kiefer A.F."/>
            <person name="Nichols A."/>
            <person name="Cepeda A.J."/>
            <person name="Yan W."/>
            <person name="Fan B."/>
            <person name="Jiang Y."/>
            <person name="Adhikari A."/>
            <person name="Zheng C.-J."/>
            <person name="Schuster L."/>
            <person name="Cowan T.M."/>
            <person name="Smanski M.J."/>
            <person name="Chevrette M.G."/>
            <person name="De Carvalho L.P.S."/>
            <person name="Shen B."/>
        </authorList>
    </citation>
    <scope>NUCLEOTIDE SEQUENCE [LARGE SCALE GENOMIC DNA]</scope>
    <source>
        <strain evidence="1 2">NPDC077433</strain>
    </source>
</reference>
<accession>A0ABW8L852</accession>
<dbReference type="InterPro" id="IPR016177">
    <property type="entry name" value="DNA-bd_dom_sf"/>
</dbReference>
<keyword evidence="2" id="KW-1185">Reference proteome</keyword>
<dbReference type="RefSeq" id="WP_404671727.1">
    <property type="nucleotide sequence ID" value="NZ_JBJDPD010000001.1"/>
</dbReference>